<dbReference type="EMBL" id="JAAAMV010000003">
    <property type="protein sequence ID" value="NBD23681.1"/>
    <property type="molecule type" value="Genomic_DNA"/>
</dbReference>
<evidence type="ECO:0000313" key="2">
    <source>
        <dbReference type="EMBL" id="NBD23681.1"/>
    </source>
</evidence>
<keyword evidence="3" id="KW-1185">Reference proteome</keyword>
<accession>A0ABW9XML4</accession>
<sequence>MRRQPLTDRRLTRRTLLAAALILVVIPATMLLGIFALNDRKYLFVSLLIVLYTMIPFALVFERRKPQARELIVIAVLAAIAVAGRAAFFMLPEFKPVVAIVIIAGVCFGGEAGFLVGAASGFVSNFFFGQGPWTPWQMFCFGIIGFIAGVLYKKGWLKRSRISLCVFGGLSTLVVYGGIINIGSVMMFDPVLTKEALLASYASGFWFDSVHAVATVLFLFFLSRPMIEKLDRTKVKYGLIEP</sequence>
<evidence type="ECO:0000313" key="3">
    <source>
        <dbReference type="Proteomes" id="UP000665561"/>
    </source>
</evidence>
<gene>
    <name evidence="2" type="ORF">GT019_07335</name>
</gene>
<reference evidence="2 3" key="1">
    <citation type="submission" date="2020-01" db="EMBL/GenBank/DDBJ databases">
        <title>Paenibacillus soybeanensis sp. nov. isolated from the nodules of soybean (Glycine max(L.) Merr).</title>
        <authorList>
            <person name="Wang H."/>
        </authorList>
    </citation>
    <scope>NUCLEOTIDE SEQUENCE [LARGE SCALE GENOMIC DNA]</scope>
    <source>
        <strain evidence="2 3">T1</strain>
    </source>
</reference>
<feature type="transmembrane region" description="Helical" evidence="1">
    <location>
        <begin position="200"/>
        <end position="222"/>
    </location>
</feature>
<feature type="transmembrane region" description="Helical" evidence="1">
    <location>
        <begin position="98"/>
        <end position="123"/>
    </location>
</feature>
<dbReference type="Pfam" id="PF07155">
    <property type="entry name" value="ECF-ribofla_trS"/>
    <property type="match status" value="1"/>
</dbReference>
<organism evidence="2 3">
    <name type="scientific">Paenibacillus glycinis</name>
    <dbReference type="NCBI Taxonomy" id="2697035"/>
    <lineage>
        <taxon>Bacteria</taxon>
        <taxon>Bacillati</taxon>
        <taxon>Bacillota</taxon>
        <taxon>Bacilli</taxon>
        <taxon>Bacillales</taxon>
        <taxon>Paenibacillaceae</taxon>
        <taxon>Paenibacillus</taxon>
    </lineage>
</organism>
<dbReference type="InterPro" id="IPR009825">
    <property type="entry name" value="ECF_substrate-spec-like"/>
</dbReference>
<feature type="transmembrane region" description="Helical" evidence="1">
    <location>
        <begin position="15"/>
        <end position="35"/>
    </location>
</feature>
<comment type="caution">
    <text evidence="2">The sequence shown here is derived from an EMBL/GenBank/DDBJ whole genome shotgun (WGS) entry which is preliminary data.</text>
</comment>
<dbReference type="Proteomes" id="UP000665561">
    <property type="component" value="Unassembled WGS sequence"/>
</dbReference>
<protein>
    <submittedName>
        <fullName evidence="2">ECF transporter S component</fullName>
    </submittedName>
</protein>
<proteinExistence type="predicted"/>
<dbReference type="RefSeq" id="WP_161742400.1">
    <property type="nucleotide sequence ID" value="NZ_JAAAMV010000003.1"/>
</dbReference>
<feature type="transmembrane region" description="Helical" evidence="1">
    <location>
        <begin position="71"/>
        <end position="91"/>
    </location>
</feature>
<feature type="transmembrane region" description="Helical" evidence="1">
    <location>
        <begin position="164"/>
        <end position="188"/>
    </location>
</feature>
<dbReference type="Gene3D" id="1.10.1760.20">
    <property type="match status" value="1"/>
</dbReference>
<keyword evidence="1" id="KW-0472">Membrane</keyword>
<feature type="transmembrane region" description="Helical" evidence="1">
    <location>
        <begin position="42"/>
        <end position="59"/>
    </location>
</feature>
<keyword evidence="1" id="KW-0812">Transmembrane</keyword>
<feature type="transmembrane region" description="Helical" evidence="1">
    <location>
        <begin position="135"/>
        <end position="152"/>
    </location>
</feature>
<name>A0ABW9XML4_9BACL</name>
<evidence type="ECO:0000256" key="1">
    <source>
        <dbReference type="SAM" id="Phobius"/>
    </source>
</evidence>
<keyword evidence="1" id="KW-1133">Transmembrane helix</keyword>